<reference evidence="2" key="1">
    <citation type="submission" date="2022-11" db="EMBL/GenBank/DDBJ databases">
        <authorList>
            <person name="Mo P."/>
        </authorList>
    </citation>
    <scope>NUCLEOTIDE SEQUENCE</scope>
    <source>
        <strain evidence="2">HUAS 11-8</strain>
    </source>
</reference>
<name>A0ABY7B6K7_9PSEU</name>
<organism evidence="2 3">
    <name type="scientific">Amycolatopsis cynarae</name>
    <dbReference type="NCBI Taxonomy" id="2995223"/>
    <lineage>
        <taxon>Bacteria</taxon>
        <taxon>Bacillati</taxon>
        <taxon>Actinomycetota</taxon>
        <taxon>Actinomycetes</taxon>
        <taxon>Pseudonocardiales</taxon>
        <taxon>Pseudonocardiaceae</taxon>
        <taxon>Amycolatopsis</taxon>
    </lineage>
</organism>
<protein>
    <recommendedName>
        <fullName evidence="4">AttH domain-containing protein</fullName>
    </recommendedName>
</protein>
<keyword evidence="3" id="KW-1185">Reference proteome</keyword>
<keyword evidence="1" id="KW-0732">Signal</keyword>
<gene>
    <name evidence="2" type="ORF">ORV05_09460</name>
</gene>
<dbReference type="SUPFAM" id="SSF159245">
    <property type="entry name" value="AttH-like"/>
    <property type="match status" value="1"/>
</dbReference>
<evidence type="ECO:0000313" key="2">
    <source>
        <dbReference type="EMBL" id="WAL67976.1"/>
    </source>
</evidence>
<evidence type="ECO:0008006" key="4">
    <source>
        <dbReference type="Google" id="ProtNLM"/>
    </source>
</evidence>
<dbReference type="EMBL" id="CP113836">
    <property type="protein sequence ID" value="WAL67976.1"/>
    <property type="molecule type" value="Genomic_DNA"/>
</dbReference>
<proteinExistence type="predicted"/>
<sequence length="353" mass="37418">MKLRHNGVVAMIAAAALSLFFLPPAGAQDLVPPPTDITGSDLTQVPGHLAQPADDVAHPGSATEWWYVHLMDPRTGRTFIALFFTSPAPITAMFYYPENGPKEVLPVAATPTTASTATPSAGNSAGGIGYDPVRGAYHFVFHANGFDVDAWLDQPVTGLTGGPIRYDGGQEMYWTSPVATSHPTGHLRTPDGQSTDLAGWRGYHDHNWGSFNVVDQRYSGWEWAVSHEPDGSASLLGGVVKGDGVWQGVVAHATPDAVIGCMATLRLSDWRVSGAYSYPAAENASCTDAKKGTPTGWEPEPYPGLDYTFHVTDPFVLDSGLLALPESVGRTGPGSIGLVEHIRTLPSRLGGGQ</sequence>
<evidence type="ECO:0000256" key="1">
    <source>
        <dbReference type="SAM" id="SignalP"/>
    </source>
</evidence>
<accession>A0ABY7B6K7</accession>
<feature type="signal peptide" evidence="1">
    <location>
        <begin position="1"/>
        <end position="27"/>
    </location>
</feature>
<dbReference type="RefSeq" id="WP_268758074.1">
    <property type="nucleotide sequence ID" value="NZ_CP113836.1"/>
</dbReference>
<dbReference type="Proteomes" id="UP001163203">
    <property type="component" value="Chromosome"/>
</dbReference>
<feature type="chain" id="PRO_5045976000" description="AttH domain-containing protein" evidence="1">
    <location>
        <begin position="28"/>
        <end position="353"/>
    </location>
</feature>
<evidence type="ECO:0000313" key="3">
    <source>
        <dbReference type="Proteomes" id="UP001163203"/>
    </source>
</evidence>